<dbReference type="InterPro" id="IPR036047">
    <property type="entry name" value="F-box-like_dom_sf"/>
</dbReference>
<evidence type="ECO:0000259" key="1">
    <source>
        <dbReference type="PROSITE" id="PS50181"/>
    </source>
</evidence>
<evidence type="ECO:0000313" key="3">
    <source>
        <dbReference type="Proteomes" id="UP001408789"/>
    </source>
</evidence>
<dbReference type="AlphaFoldDB" id="A0AAP0GUM2"/>
<dbReference type="Gene3D" id="1.20.1280.50">
    <property type="match status" value="1"/>
</dbReference>
<dbReference type="InterPro" id="IPR001810">
    <property type="entry name" value="F-box_dom"/>
</dbReference>
<dbReference type="SMART" id="SM00256">
    <property type="entry name" value="FBOX"/>
    <property type="match status" value="1"/>
</dbReference>
<accession>A0AAP0GUM2</accession>
<feature type="domain" description="F-box" evidence="1">
    <location>
        <begin position="3"/>
        <end position="48"/>
    </location>
</feature>
<proteinExistence type="predicted"/>
<dbReference type="CDD" id="cd22157">
    <property type="entry name" value="F-box_AtFBW1-like"/>
    <property type="match status" value="1"/>
</dbReference>
<organism evidence="2 3">
    <name type="scientific">Deinandra increscens subsp. villosa</name>
    <dbReference type="NCBI Taxonomy" id="3103831"/>
    <lineage>
        <taxon>Eukaryota</taxon>
        <taxon>Viridiplantae</taxon>
        <taxon>Streptophyta</taxon>
        <taxon>Embryophyta</taxon>
        <taxon>Tracheophyta</taxon>
        <taxon>Spermatophyta</taxon>
        <taxon>Magnoliopsida</taxon>
        <taxon>eudicotyledons</taxon>
        <taxon>Gunneridae</taxon>
        <taxon>Pentapetalae</taxon>
        <taxon>asterids</taxon>
        <taxon>campanulids</taxon>
        <taxon>Asterales</taxon>
        <taxon>Asteraceae</taxon>
        <taxon>Asteroideae</taxon>
        <taxon>Heliantheae alliance</taxon>
        <taxon>Madieae</taxon>
        <taxon>Madiinae</taxon>
        <taxon>Deinandra</taxon>
    </lineage>
</organism>
<dbReference type="Proteomes" id="UP001408789">
    <property type="component" value="Unassembled WGS sequence"/>
</dbReference>
<dbReference type="Pfam" id="PF08268">
    <property type="entry name" value="FBA_3"/>
    <property type="match status" value="1"/>
</dbReference>
<dbReference type="Pfam" id="PF00646">
    <property type="entry name" value="F-box"/>
    <property type="match status" value="1"/>
</dbReference>
<dbReference type="NCBIfam" id="TIGR01640">
    <property type="entry name" value="F_box_assoc_1"/>
    <property type="match status" value="1"/>
</dbReference>
<comment type="caution">
    <text evidence="2">The sequence shown here is derived from an EMBL/GenBank/DDBJ whole genome shotgun (WGS) entry which is preliminary data.</text>
</comment>
<gene>
    <name evidence="2" type="ORF">SSX86_018274</name>
</gene>
<reference evidence="2 3" key="1">
    <citation type="submission" date="2024-04" db="EMBL/GenBank/DDBJ databases">
        <title>The reference genome of an endangered Asteraceae, Deinandra increscens subsp. villosa, native to the Central Coast of California.</title>
        <authorList>
            <person name="Guilliams M."/>
            <person name="Hasenstab-Lehman K."/>
            <person name="Meyer R."/>
            <person name="Mcevoy S."/>
        </authorList>
    </citation>
    <scope>NUCLEOTIDE SEQUENCE [LARGE SCALE GENOMIC DNA]</scope>
    <source>
        <tissue evidence="2">Leaf</tissue>
    </source>
</reference>
<dbReference type="SUPFAM" id="SSF81383">
    <property type="entry name" value="F-box domain"/>
    <property type="match status" value="1"/>
</dbReference>
<evidence type="ECO:0000313" key="2">
    <source>
        <dbReference type="EMBL" id="KAK9061094.1"/>
    </source>
</evidence>
<dbReference type="EMBL" id="JBCNJP010000019">
    <property type="protein sequence ID" value="KAK9061094.1"/>
    <property type="molecule type" value="Genomic_DNA"/>
</dbReference>
<keyword evidence="3" id="KW-1185">Reference proteome</keyword>
<dbReference type="InterPro" id="IPR013187">
    <property type="entry name" value="F-box-assoc_dom_typ3"/>
</dbReference>
<dbReference type="InterPro" id="IPR017451">
    <property type="entry name" value="F-box-assoc_interact_dom"/>
</dbReference>
<dbReference type="PANTHER" id="PTHR31672:SF13">
    <property type="entry name" value="F-BOX PROTEIN CPR30-LIKE"/>
    <property type="match status" value="1"/>
</dbReference>
<sequence>MADTTLLLFPEDVIYKILSRLPIKSLARFRCVCKSWLKYIDSPYLRTIHVKEEPTPLLFQPFPFVPHKMRISFLRGVKKDPVLDLCYKTNSYYYNIRFLGSCNGLILLHFEQQEPYDAGIYRFVVIDPLTKGRHCLPPVSVKIRSESDGPCRAVGIGFDDSTNTFKTVFSFLKKRKVVCTLVHSSGMSLWRKIAQNPAYPIIGVGVFSDGRLHWLTCDSEELSEYVYFRKIVWFDVKTEEFGLPMDPPEGCHPRGPHNGFASRLVDLNGEVGFVYIGPSSIKLWILKHEEWVLHCSFDLGPILPEEYFVYKVEVFGCWNKDGDILLTCDGRERLFVYTLKSGDLRQVELYDPKDGFPYIEMYQSSFLSVNTSAYYYSS</sequence>
<dbReference type="PANTHER" id="PTHR31672">
    <property type="entry name" value="BNACNNG10540D PROTEIN"/>
    <property type="match status" value="1"/>
</dbReference>
<protein>
    <recommendedName>
        <fullName evidence="1">F-box domain-containing protein</fullName>
    </recommendedName>
</protein>
<dbReference type="InterPro" id="IPR050796">
    <property type="entry name" value="SCF_F-box_component"/>
</dbReference>
<name>A0AAP0GUM2_9ASTR</name>
<dbReference type="PROSITE" id="PS50181">
    <property type="entry name" value="FBOX"/>
    <property type="match status" value="1"/>
</dbReference>